<dbReference type="GO" id="GO:0009103">
    <property type="term" value="P:lipopolysaccharide biosynthetic process"/>
    <property type="evidence" value="ECO:0007669"/>
    <property type="project" value="UniProtKB-ARBA"/>
</dbReference>
<dbReference type="KEGG" id="sus:Acid_4389"/>
<keyword evidence="4" id="KW-0808">Transferase</keyword>
<dbReference type="PANTHER" id="PTHR33908:SF11">
    <property type="entry name" value="MEMBRANE PROTEIN"/>
    <property type="match status" value="1"/>
</dbReference>
<keyword evidence="2" id="KW-1003">Cell membrane</keyword>
<name>Q01YB5_SOLUE</name>
<feature type="transmembrane region" description="Helical" evidence="8">
    <location>
        <begin position="59"/>
        <end position="77"/>
    </location>
</feature>
<sequence length="568" mass="62801">MRDSLLRTAIVILAAALFITELLSPLHLLSRWPLAIAWIITLALIAARIPRFSFHLSYLYIPSAVIAIPVAIAAVLSPPNSADAMAYHLPRVIYWAQSGTVAFFPTPYYNQVMLAPLAEYIMLHTYLLTGGDHLINLIAFASYLGSIAGVSAIAGAFGLPPRAQAVAAFICATLPNAILQASGAKNDFLLAFCLVCAVYFAARRDVIFLALSIALAIATKATAYLFLPPLLIYAASVLPRRKLLWIAAAILAVNGPQYIRNLRLTGSPLGYDSAQGDGHYRWRNEHAGLASLASNFIRHTSEQLGARSPQWNDRVYRAALAAHRALALDPNDPGTTWPGARFSPPVNANHEANANNRWQLLLFLIAAIYAIATRNRTWSLYAAALFTAFLIFCFYLKWQPFLARLELPLFVCAAPLGAYFLAQFHPAITLAACLFFASNARLPLFENWTRPLKGPHSLFVTTRDDAYFNDMSQWNNRASYLESVDRVARSGCNYVGIDITENQLEYPFQALLRERNPNVRFIHAPAAPPPCAVLCPDCIGNQQKLTLYRDYGPPIEIGRFLLFTNTPY</sequence>
<dbReference type="eggNOG" id="COG1807">
    <property type="taxonomic scope" value="Bacteria"/>
</dbReference>
<comment type="subcellular location">
    <subcellularLocation>
        <location evidence="1">Cell membrane</location>
        <topology evidence="1">Multi-pass membrane protein</topology>
    </subcellularLocation>
</comment>
<keyword evidence="6 8" id="KW-1133">Transmembrane helix</keyword>
<dbReference type="InParanoid" id="Q01YB5"/>
<evidence type="ECO:0000256" key="3">
    <source>
        <dbReference type="ARBA" id="ARBA00022676"/>
    </source>
</evidence>
<reference evidence="9" key="1">
    <citation type="submission" date="2006-10" db="EMBL/GenBank/DDBJ databases">
        <title>Complete sequence of Solibacter usitatus Ellin6076.</title>
        <authorList>
            <consortium name="US DOE Joint Genome Institute"/>
            <person name="Copeland A."/>
            <person name="Lucas S."/>
            <person name="Lapidus A."/>
            <person name="Barry K."/>
            <person name="Detter J.C."/>
            <person name="Glavina del Rio T."/>
            <person name="Hammon N."/>
            <person name="Israni S."/>
            <person name="Dalin E."/>
            <person name="Tice H."/>
            <person name="Pitluck S."/>
            <person name="Thompson L.S."/>
            <person name="Brettin T."/>
            <person name="Bruce D."/>
            <person name="Han C."/>
            <person name="Tapia R."/>
            <person name="Gilna P."/>
            <person name="Schmutz J."/>
            <person name="Larimer F."/>
            <person name="Land M."/>
            <person name="Hauser L."/>
            <person name="Kyrpides N."/>
            <person name="Mikhailova N."/>
            <person name="Janssen P.H."/>
            <person name="Kuske C.R."/>
            <person name="Richardson P."/>
        </authorList>
    </citation>
    <scope>NUCLEOTIDE SEQUENCE</scope>
    <source>
        <strain evidence="9">Ellin6076</strain>
    </source>
</reference>
<feature type="transmembrane region" description="Helical" evidence="8">
    <location>
        <begin position="379"/>
        <end position="398"/>
    </location>
</feature>
<dbReference type="PANTHER" id="PTHR33908">
    <property type="entry name" value="MANNOSYLTRANSFERASE YKCB-RELATED"/>
    <property type="match status" value="1"/>
</dbReference>
<evidence type="ECO:0008006" key="10">
    <source>
        <dbReference type="Google" id="ProtNLM"/>
    </source>
</evidence>
<protein>
    <recommendedName>
        <fullName evidence="10">Glycosyltransferase RgtA/B/C/D-like domain-containing protein</fullName>
    </recommendedName>
</protein>
<dbReference type="GO" id="GO:0005886">
    <property type="term" value="C:plasma membrane"/>
    <property type="evidence" value="ECO:0007669"/>
    <property type="project" value="UniProtKB-SubCell"/>
</dbReference>
<dbReference type="GO" id="GO:0016763">
    <property type="term" value="F:pentosyltransferase activity"/>
    <property type="evidence" value="ECO:0007669"/>
    <property type="project" value="TreeGrafter"/>
</dbReference>
<evidence type="ECO:0000256" key="7">
    <source>
        <dbReference type="ARBA" id="ARBA00023136"/>
    </source>
</evidence>
<evidence type="ECO:0000256" key="6">
    <source>
        <dbReference type="ARBA" id="ARBA00022989"/>
    </source>
</evidence>
<dbReference type="InterPro" id="IPR050297">
    <property type="entry name" value="LipidA_mod_glycosyltrf_83"/>
</dbReference>
<evidence type="ECO:0000256" key="4">
    <source>
        <dbReference type="ARBA" id="ARBA00022679"/>
    </source>
</evidence>
<keyword evidence="5 8" id="KW-0812">Transmembrane</keyword>
<organism evidence="9">
    <name type="scientific">Solibacter usitatus (strain Ellin6076)</name>
    <dbReference type="NCBI Taxonomy" id="234267"/>
    <lineage>
        <taxon>Bacteria</taxon>
        <taxon>Pseudomonadati</taxon>
        <taxon>Acidobacteriota</taxon>
        <taxon>Terriglobia</taxon>
        <taxon>Bryobacterales</taxon>
        <taxon>Solibacteraceae</taxon>
        <taxon>Candidatus Solibacter</taxon>
    </lineage>
</organism>
<dbReference type="EMBL" id="CP000473">
    <property type="protein sequence ID" value="ABJ85350.1"/>
    <property type="molecule type" value="Genomic_DNA"/>
</dbReference>
<feature type="transmembrane region" description="Helical" evidence="8">
    <location>
        <begin position="208"/>
        <end position="231"/>
    </location>
</feature>
<feature type="transmembrane region" description="Helical" evidence="8">
    <location>
        <begin position="418"/>
        <end position="437"/>
    </location>
</feature>
<feature type="transmembrane region" description="Helical" evidence="8">
    <location>
        <begin position="134"/>
        <end position="157"/>
    </location>
</feature>
<keyword evidence="7 8" id="KW-0472">Membrane</keyword>
<dbReference type="STRING" id="234267.Acid_4389"/>
<evidence type="ECO:0000256" key="1">
    <source>
        <dbReference type="ARBA" id="ARBA00004651"/>
    </source>
</evidence>
<feature type="transmembrane region" description="Helical" evidence="8">
    <location>
        <begin position="5"/>
        <end position="23"/>
    </location>
</feature>
<feature type="transmembrane region" description="Helical" evidence="8">
    <location>
        <begin position="243"/>
        <end position="259"/>
    </location>
</feature>
<evidence type="ECO:0000313" key="9">
    <source>
        <dbReference type="EMBL" id="ABJ85350.1"/>
    </source>
</evidence>
<gene>
    <name evidence="9" type="ordered locus">Acid_4389</name>
</gene>
<proteinExistence type="predicted"/>
<keyword evidence="3" id="KW-0328">Glycosyltransferase</keyword>
<dbReference type="AlphaFoldDB" id="Q01YB5"/>
<feature type="transmembrane region" description="Helical" evidence="8">
    <location>
        <begin position="186"/>
        <end position="202"/>
    </location>
</feature>
<accession>Q01YB5</accession>
<evidence type="ECO:0000256" key="2">
    <source>
        <dbReference type="ARBA" id="ARBA00022475"/>
    </source>
</evidence>
<dbReference type="OrthoDB" id="9764517at2"/>
<feature type="transmembrane region" description="Helical" evidence="8">
    <location>
        <begin position="29"/>
        <end position="47"/>
    </location>
</feature>
<evidence type="ECO:0000256" key="8">
    <source>
        <dbReference type="SAM" id="Phobius"/>
    </source>
</evidence>
<evidence type="ECO:0000256" key="5">
    <source>
        <dbReference type="ARBA" id="ARBA00022692"/>
    </source>
</evidence>
<dbReference type="HOGENOM" id="CLU_026500_0_0_0"/>